<evidence type="ECO:0000259" key="3">
    <source>
        <dbReference type="Pfam" id="PF10342"/>
    </source>
</evidence>
<evidence type="ECO:0000256" key="2">
    <source>
        <dbReference type="SAM" id="SignalP"/>
    </source>
</evidence>
<reference evidence="4" key="1">
    <citation type="submission" date="2022-07" db="EMBL/GenBank/DDBJ databases">
        <title>Phylogenomic reconstructions and comparative analyses of Kickxellomycotina fungi.</title>
        <authorList>
            <person name="Reynolds N.K."/>
            <person name="Stajich J.E."/>
            <person name="Barry K."/>
            <person name="Grigoriev I.V."/>
            <person name="Crous P."/>
            <person name="Smith M.E."/>
        </authorList>
    </citation>
    <scope>NUCLEOTIDE SEQUENCE</scope>
    <source>
        <strain evidence="4">NRRL 1565</strain>
    </source>
</reference>
<name>A0A9W8HN62_9FUNG</name>
<organism evidence="4 5">
    <name type="scientific">Coemansia guatemalensis</name>
    <dbReference type="NCBI Taxonomy" id="2761395"/>
    <lineage>
        <taxon>Eukaryota</taxon>
        <taxon>Fungi</taxon>
        <taxon>Fungi incertae sedis</taxon>
        <taxon>Zoopagomycota</taxon>
        <taxon>Kickxellomycotina</taxon>
        <taxon>Kickxellomycetes</taxon>
        <taxon>Kickxellales</taxon>
        <taxon>Kickxellaceae</taxon>
        <taxon>Coemansia</taxon>
    </lineage>
</organism>
<protein>
    <recommendedName>
        <fullName evidence="3">Yeast cell wall synthesis Kre9/Knh1-like N-terminal domain-containing protein</fullName>
    </recommendedName>
</protein>
<feature type="signal peptide" evidence="2">
    <location>
        <begin position="1"/>
        <end position="18"/>
    </location>
</feature>
<feature type="domain" description="Yeast cell wall synthesis Kre9/Knh1-like N-terminal" evidence="3">
    <location>
        <begin position="25"/>
        <end position="104"/>
    </location>
</feature>
<evidence type="ECO:0000313" key="4">
    <source>
        <dbReference type="EMBL" id="KAJ2792998.1"/>
    </source>
</evidence>
<keyword evidence="5" id="KW-1185">Reference proteome</keyword>
<feature type="non-terminal residue" evidence="4">
    <location>
        <position position="1"/>
    </location>
</feature>
<comment type="caution">
    <text evidence="4">The sequence shown here is derived from an EMBL/GenBank/DDBJ whole genome shotgun (WGS) entry which is preliminary data.</text>
</comment>
<dbReference type="PANTHER" id="PTHR40633:SF1">
    <property type="entry name" value="GPI ANCHORED SERINE-THREONINE RICH PROTEIN (AFU_ORTHOLOGUE AFUA_1G03630)"/>
    <property type="match status" value="1"/>
</dbReference>
<gene>
    <name evidence="4" type="ORF">H4R20_006681</name>
</gene>
<dbReference type="InterPro" id="IPR018466">
    <property type="entry name" value="Kre9/Knh1-like_N"/>
</dbReference>
<evidence type="ECO:0000256" key="1">
    <source>
        <dbReference type="ARBA" id="ARBA00022729"/>
    </source>
</evidence>
<dbReference type="PANTHER" id="PTHR40633">
    <property type="entry name" value="MATRIX PROTEIN, PUTATIVE (AFU_ORTHOLOGUE AFUA_8G05410)-RELATED"/>
    <property type="match status" value="1"/>
</dbReference>
<dbReference type="AlphaFoldDB" id="A0A9W8HN62"/>
<dbReference type="Pfam" id="PF10342">
    <property type="entry name" value="Kre9_KNH"/>
    <property type="match status" value="1"/>
</dbReference>
<dbReference type="EMBL" id="JANBUO010003064">
    <property type="protein sequence ID" value="KAJ2792998.1"/>
    <property type="molecule type" value="Genomic_DNA"/>
</dbReference>
<sequence>MKLLCTYSLALLAATALAKLQITLPNTHTEWQPGNMEAIKWKTIDGDLKGKMSIELMEGSDPSNLNSVTTIAENVPANSLQAFWSVPKNLKNSGNYAIKVVDEN</sequence>
<feature type="chain" id="PRO_5040831506" description="Yeast cell wall synthesis Kre9/Knh1-like N-terminal domain-containing protein" evidence="2">
    <location>
        <begin position="19"/>
        <end position="104"/>
    </location>
</feature>
<accession>A0A9W8HN62</accession>
<dbReference type="InterPro" id="IPR052982">
    <property type="entry name" value="SRP1/TIP1-like"/>
</dbReference>
<evidence type="ECO:0000313" key="5">
    <source>
        <dbReference type="Proteomes" id="UP001140094"/>
    </source>
</evidence>
<dbReference type="OrthoDB" id="2260257at2759"/>
<dbReference type="Proteomes" id="UP001140094">
    <property type="component" value="Unassembled WGS sequence"/>
</dbReference>
<proteinExistence type="predicted"/>
<keyword evidence="1 2" id="KW-0732">Signal</keyword>